<organism evidence="8 9">
    <name type="scientific">Chrysochromulina tobinii</name>
    <dbReference type="NCBI Taxonomy" id="1460289"/>
    <lineage>
        <taxon>Eukaryota</taxon>
        <taxon>Haptista</taxon>
        <taxon>Haptophyta</taxon>
        <taxon>Prymnesiophyceae</taxon>
        <taxon>Prymnesiales</taxon>
        <taxon>Chrysochromulinaceae</taxon>
        <taxon>Chrysochromulina</taxon>
    </lineage>
</organism>
<accession>A0A0M0JZL0</accession>
<dbReference type="NCBIfam" id="NF033379">
    <property type="entry name" value="FrucBisAld_I"/>
    <property type="match status" value="1"/>
</dbReference>
<comment type="catalytic activity">
    <reaction evidence="1">
        <text>beta-D-fructose 1,6-bisphosphate = D-glyceraldehyde 3-phosphate + dihydroxyacetone phosphate</text>
        <dbReference type="Rhea" id="RHEA:14729"/>
        <dbReference type="ChEBI" id="CHEBI:32966"/>
        <dbReference type="ChEBI" id="CHEBI:57642"/>
        <dbReference type="ChEBI" id="CHEBI:59776"/>
        <dbReference type="EC" id="4.1.2.13"/>
    </reaction>
</comment>
<evidence type="ECO:0000256" key="2">
    <source>
        <dbReference type="ARBA" id="ARBA00004714"/>
    </source>
</evidence>
<evidence type="ECO:0000313" key="9">
    <source>
        <dbReference type="Proteomes" id="UP000037460"/>
    </source>
</evidence>
<evidence type="ECO:0000256" key="3">
    <source>
        <dbReference type="ARBA" id="ARBA00010387"/>
    </source>
</evidence>
<dbReference type="InterPro" id="IPR013785">
    <property type="entry name" value="Aldolase_TIM"/>
</dbReference>
<name>A0A0M0JZL0_9EUKA</name>
<keyword evidence="7" id="KW-0732">Signal</keyword>
<dbReference type="EMBL" id="JWZX01001875">
    <property type="protein sequence ID" value="KOO31989.1"/>
    <property type="molecule type" value="Genomic_DNA"/>
</dbReference>
<comment type="caution">
    <text evidence="8">The sequence shown here is derived from an EMBL/GenBank/DDBJ whole genome shotgun (WGS) entry which is preliminary data.</text>
</comment>
<dbReference type="GO" id="GO:0004332">
    <property type="term" value="F:fructose-bisphosphate aldolase activity"/>
    <property type="evidence" value="ECO:0007669"/>
    <property type="project" value="UniProtKB-EC"/>
</dbReference>
<evidence type="ECO:0000313" key="8">
    <source>
        <dbReference type="EMBL" id="KOO31989.1"/>
    </source>
</evidence>
<evidence type="ECO:0000256" key="6">
    <source>
        <dbReference type="ARBA" id="ARBA00023239"/>
    </source>
</evidence>
<dbReference type="PANTHER" id="PTHR11627">
    <property type="entry name" value="FRUCTOSE-BISPHOSPHATE ALDOLASE"/>
    <property type="match status" value="1"/>
</dbReference>
<dbReference type="Gene3D" id="3.20.20.70">
    <property type="entry name" value="Aldolase class I"/>
    <property type="match status" value="1"/>
</dbReference>
<sequence>MLACYLLAMLGMWSPSATSASWASATVAGLGEISMLSEFEIQNPYVFEMKATAARISRRGHGILATDESVPTAGKRLSTIGMDNTEESRRAFRELLYAAPGLAKYISGVIMFDETLHQSTSGGIRFTQLLHEQGILVGIKVDTGLQPLGGTDGETTTQGLDGLAERCKQYYREGARFAKWRAVLKIGNGMPSERAIQHNSQTLARYASICQEHGLVPIVEPELALGPGDYSVERAAYESERVLSHVFRALNAHDVILEAMLLKPSMVLPGLDAVLAENDEDEVARYTVQTMKRTVPPAVPGIHFLSGGMGAEEATRNLQALQRACPNSPWALSFSYGRALQDPVLNAWAGKPENVAVAQQLLVELARVNADAQLGVWNEEHPSPGSERVLLPKFSYAEERRAPSNVLCADPFSNRFFALKVHKNPCE</sequence>
<dbReference type="Proteomes" id="UP000037460">
    <property type="component" value="Unassembled WGS sequence"/>
</dbReference>
<dbReference type="AlphaFoldDB" id="A0A0M0JZL0"/>
<keyword evidence="9" id="KW-1185">Reference proteome</keyword>
<dbReference type="GO" id="GO:0006096">
    <property type="term" value="P:glycolytic process"/>
    <property type="evidence" value="ECO:0007669"/>
    <property type="project" value="UniProtKB-UniPathway"/>
</dbReference>
<dbReference type="SUPFAM" id="SSF51569">
    <property type="entry name" value="Aldolase"/>
    <property type="match status" value="1"/>
</dbReference>
<dbReference type="InterPro" id="IPR000741">
    <property type="entry name" value="FBA_I"/>
</dbReference>
<keyword evidence="6" id="KW-0456">Lyase</keyword>
<dbReference type="FunFam" id="3.20.20.70:FF:000140">
    <property type="entry name" value="Fructose-bisphosphate aldolase"/>
    <property type="match status" value="1"/>
</dbReference>
<evidence type="ECO:0000256" key="5">
    <source>
        <dbReference type="ARBA" id="ARBA00023152"/>
    </source>
</evidence>
<evidence type="ECO:0000256" key="7">
    <source>
        <dbReference type="SAM" id="SignalP"/>
    </source>
</evidence>
<comment type="pathway">
    <text evidence="2">Carbohydrate degradation; glycolysis; D-glyceraldehyde 3-phosphate and glycerone phosphate from D-glucose: step 4/4.</text>
</comment>
<feature type="signal peptide" evidence="7">
    <location>
        <begin position="1"/>
        <end position="19"/>
    </location>
</feature>
<gene>
    <name evidence="8" type="ORF">Ctob_009975</name>
</gene>
<proteinExistence type="inferred from homology"/>
<dbReference type="OrthoDB" id="36455at2759"/>
<dbReference type="EC" id="4.1.2.13" evidence="4"/>
<reference evidence="9" key="1">
    <citation type="journal article" date="2015" name="PLoS Genet.">
        <title>Genome Sequence and Transcriptome Analyses of Chrysochromulina tobin: Metabolic Tools for Enhanced Algal Fitness in the Prominent Order Prymnesiales (Haptophyceae).</title>
        <authorList>
            <person name="Hovde B.T."/>
            <person name="Deodato C.R."/>
            <person name="Hunsperger H.M."/>
            <person name="Ryken S.A."/>
            <person name="Yost W."/>
            <person name="Jha R.K."/>
            <person name="Patterson J."/>
            <person name="Monnat R.J. Jr."/>
            <person name="Barlow S.B."/>
            <person name="Starkenburg S.R."/>
            <person name="Cattolico R.A."/>
        </authorList>
    </citation>
    <scope>NUCLEOTIDE SEQUENCE</scope>
    <source>
        <strain evidence="9">CCMP291</strain>
    </source>
</reference>
<evidence type="ECO:0000256" key="4">
    <source>
        <dbReference type="ARBA" id="ARBA00013068"/>
    </source>
</evidence>
<dbReference type="UniPathway" id="UPA00109">
    <property type="reaction ID" value="UER00183"/>
</dbReference>
<protein>
    <recommendedName>
        <fullName evidence="4">fructose-bisphosphate aldolase</fullName>
        <ecNumber evidence="4">4.1.2.13</ecNumber>
    </recommendedName>
</protein>
<comment type="similarity">
    <text evidence="3">Belongs to the class I fructose-bisphosphate aldolase family.</text>
</comment>
<feature type="chain" id="PRO_5005602243" description="fructose-bisphosphate aldolase" evidence="7">
    <location>
        <begin position="20"/>
        <end position="427"/>
    </location>
</feature>
<dbReference type="Pfam" id="PF00274">
    <property type="entry name" value="Glycolytic"/>
    <property type="match status" value="1"/>
</dbReference>
<evidence type="ECO:0000256" key="1">
    <source>
        <dbReference type="ARBA" id="ARBA00000441"/>
    </source>
</evidence>
<keyword evidence="5" id="KW-0324">Glycolysis</keyword>